<accession>A0A433QQ23</accession>
<gene>
    <name evidence="10" type="ORF">BC938DRAFT_476822</name>
</gene>
<comment type="similarity">
    <text evidence="2 9">Belongs to the mitochondrial carrier (TC 2.A.29) family.</text>
</comment>
<dbReference type="Pfam" id="PF00153">
    <property type="entry name" value="Mito_carr"/>
    <property type="match status" value="3"/>
</dbReference>
<keyword evidence="7 8" id="KW-0472">Membrane</keyword>
<feature type="repeat" description="Solcar" evidence="8">
    <location>
        <begin position="232"/>
        <end position="325"/>
    </location>
</feature>
<evidence type="ECO:0000256" key="2">
    <source>
        <dbReference type="ARBA" id="ARBA00006375"/>
    </source>
</evidence>
<keyword evidence="11" id="KW-1185">Reference proteome</keyword>
<evidence type="ECO:0000256" key="1">
    <source>
        <dbReference type="ARBA" id="ARBA00004141"/>
    </source>
</evidence>
<sequence length="342" mass="38624">MAQAIEKSLDYKLPPIGHALSGAVGSAIANCIVYPLDISVTRLQIEKKKKDEAGDGSFPEDKEPTLISNIVDIYRNEGGIRGLYAGLGSDTLATVLSNFIYFYCYSTLRHVQERRKERKGKDPRLGIMQELFLGAEAGLVARFFTTPVGNVTTRQQAGMRKVILEKGKMREEEQPKVTTLGILRDIWNEKGITGFWTGYRASAILVTNPSLTYFFFEQIKRVFLKLNKQRELTAFQTFLFSAVSKSLATAITYPFIFTKTNMVVGETDNEDEDEEVPSGRMTDIIRRTVREEGIVGLYRGMQAQIIKGFFNHGLMFMIKDKVAAYLTLIFYIATRRLSKDSK</sequence>
<feature type="repeat" description="Solcar" evidence="8">
    <location>
        <begin position="125"/>
        <end position="222"/>
    </location>
</feature>
<dbReference type="InterPro" id="IPR018108">
    <property type="entry name" value="MCP_transmembrane"/>
</dbReference>
<proteinExistence type="inferred from homology"/>
<dbReference type="SUPFAM" id="SSF103506">
    <property type="entry name" value="Mitochondrial carrier"/>
    <property type="match status" value="1"/>
</dbReference>
<feature type="repeat" description="Solcar" evidence="8">
    <location>
        <begin position="13"/>
        <end position="111"/>
    </location>
</feature>
<dbReference type="AlphaFoldDB" id="A0A433QQ23"/>
<evidence type="ECO:0000256" key="6">
    <source>
        <dbReference type="ARBA" id="ARBA00022989"/>
    </source>
</evidence>
<reference evidence="10 11" key="1">
    <citation type="journal article" date="2018" name="New Phytol.">
        <title>Phylogenomics of Endogonaceae and evolution of mycorrhizas within Mucoromycota.</title>
        <authorList>
            <person name="Chang Y."/>
            <person name="Desiro A."/>
            <person name="Na H."/>
            <person name="Sandor L."/>
            <person name="Lipzen A."/>
            <person name="Clum A."/>
            <person name="Barry K."/>
            <person name="Grigoriev I.V."/>
            <person name="Martin F.M."/>
            <person name="Stajich J.E."/>
            <person name="Smith M.E."/>
            <person name="Bonito G."/>
            <person name="Spatafora J.W."/>
        </authorList>
    </citation>
    <scope>NUCLEOTIDE SEQUENCE [LARGE SCALE GENOMIC DNA]</scope>
    <source>
        <strain evidence="10 11">AD002</strain>
    </source>
</reference>
<evidence type="ECO:0000256" key="3">
    <source>
        <dbReference type="ARBA" id="ARBA00022448"/>
    </source>
</evidence>
<comment type="caution">
    <text evidence="10">The sequence shown here is derived from an EMBL/GenBank/DDBJ whole genome shotgun (WGS) entry which is preliminary data.</text>
</comment>
<keyword evidence="4 8" id="KW-0812">Transmembrane</keyword>
<dbReference type="InterPro" id="IPR052217">
    <property type="entry name" value="Mito/Peroxisomal_Carrier"/>
</dbReference>
<dbReference type="Gene3D" id="1.50.40.10">
    <property type="entry name" value="Mitochondrial carrier domain"/>
    <property type="match status" value="1"/>
</dbReference>
<dbReference type="EMBL" id="RBNJ01002508">
    <property type="protein sequence ID" value="RUS31893.1"/>
    <property type="molecule type" value="Genomic_DNA"/>
</dbReference>
<comment type="subcellular location">
    <subcellularLocation>
        <location evidence="1">Membrane</location>
        <topology evidence="1">Multi-pass membrane protein</topology>
    </subcellularLocation>
</comment>
<dbReference type="GO" id="GO:0015217">
    <property type="term" value="F:ADP transmembrane transporter activity"/>
    <property type="evidence" value="ECO:0007669"/>
    <property type="project" value="TreeGrafter"/>
</dbReference>
<evidence type="ECO:0000256" key="8">
    <source>
        <dbReference type="PROSITE-ProRule" id="PRU00282"/>
    </source>
</evidence>
<keyword evidence="6" id="KW-1133">Transmembrane helix</keyword>
<evidence type="ECO:0000256" key="9">
    <source>
        <dbReference type="RuleBase" id="RU000488"/>
    </source>
</evidence>
<organism evidence="10 11">
    <name type="scientific">Jimgerdemannia flammicorona</name>
    <dbReference type="NCBI Taxonomy" id="994334"/>
    <lineage>
        <taxon>Eukaryota</taxon>
        <taxon>Fungi</taxon>
        <taxon>Fungi incertae sedis</taxon>
        <taxon>Mucoromycota</taxon>
        <taxon>Mucoromycotina</taxon>
        <taxon>Endogonomycetes</taxon>
        <taxon>Endogonales</taxon>
        <taxon>Endogonaceae</taxon>
        <taxon>Jimgerdemannia</taxon>
    </lineage>
</organism>
<evidence type="ECO:0000256" key="4">
    <source>
        <dbReference type="ARBA" id="ARBA00022692"/>
    </source>
</evidence>
<dbReference type="InterPro" id="IPR023395">
    <property type="entry name" value="MCP_dom_sf"/>
</dbReference>
<protein>
    <submittedName>
        <fullName evidence="10">Mitochondrial carrier domain-containing protein</fullName>
    </submittedName>
</protein>
<evidence type="ECO:0000256" key="7">
    <source>
        <dbReference type="ARBA" id="ARBA00023136"/>
    </source>
</evidence>
<dbReference type="PROSITE" id="PS50920">
    <property type="entry name" value="SOLCAR"/>
    <property type="match status" value="3"/>
</dbReference>
<evidence type="ECO:0000256" key="5">
    <source>
        <dbReference type="ARBA" id="ARBA00022737"/>
    </source>
</evidence>
<dbReference type="GO" id="GO:0016020">
    <property type="term" value="C:membrane"/>
    <property type="evidence" value="ECO:0007669"/>
    <property type="project" value="UniProtKB-SubCell"/>
</dbReference>
<dbReference type="Proteomes" id="UP000274822">
    <property type="component" value="Unassembled WGS sequence"/>
</dbReference>
<keyword evidence="3 9" id="KW-0813">Transport</keyword>
<name>A0A433QQ23_9FUNG</name>
<evidence type="ECO:0000313" key="10">
    <source>
        <dbReference type="EMBL" id="RUS31893.1"/>
    </source>
</evidence>
<dbReference type="PANTHER" id="PTHR45939:SF2">
    <property type="entry name" value="CARRIER PROTEIN, PUTATIVE (AFU_ORTHOLOGUE AFUA_2G13870)-RELATED"/>
    <property type="match status" value="1"/>
</dbReference>
<keyword evidence="5" id="KW-0677">Repeat</keyword>
<dbReference type="PANTHER" id="PTHR45939">
    <property type="entry name" value="PEROXISOMAL MEMBRANE PROTEIN PMP34-RELATED"/>
    <property type="match status" value="1"/>
</dbReference>
<evidence type="ECO:0000313" key="11">
    <source>
        <dbReference type="Proteomes" id="UP000274822"/>
    </source>
</evidence>